<sequence length="78" mass="8836">MISISIPLFSSIPPRNTEIHSNEESHTTTALRHRENIGRIGSLRVLWQMSVITVFPLKTGDSMFVGFDSQNTFPKYIS</sequence>
<protein>
    <submittedName>
        <fullName evidence="1">Uncharacterized protein</fullName>
    </submittedName>
</protein>
<evidence type="ECO:0000313" key="1">
    <source>
        <dbReference type="EMBL" id="SVC85947.1"/>
    </source>
</evidence>
<accession>A0A382QLW0</accession>
<dbReference type="EMBL" id="UINC01115140">
    <property type="protein sequence ID" value="SVC85947.1"/>
    <property type="molecule type" value="Genomic_DNA"/>
</dbReference>
<name>A0A382QLW0_9ZZZZ</name>
<feature type="non-terminal residue" evidence="1">
    <location>
        <position position="78"/>
    </location>
</feature>
<dbReference type="AlphaFoldDB" id="A0A382QLW0"/>
<organism evidence="1">
    <name type="scientific">marine metagenome</name>
    <dbReference type="NCBI Taxonomy" id="408172"/>
    <lineage>
        <taxon>unclassified sequences</taxon>
        <taxon>metagenomes</taxon>
        <taxon>ecological metagenomes</taxon>
    </lineage>
</organism>
<reference evidence="1" key="1">
    <citation type="submission" date="2018-05" db="EMBL/GenBank/DDBJ databases">
        <authorList>
            <person name="Lanie J.A."/>
            <person name="Ng W.-L."/>
            <person name="Kazmierczak K.M."/>
            <person name="Andrzejewski T.M."/>
            <person name="Davidsen T.M."/>
            <person name="Wayne K.J."/>
            <person name="Tettelin H."/>
            <person name="Glass J.I."/>
            <person name="Rusch D."/>
            <person name="Podicherti R."/>
            <person name="Tsui H.-C.T."/>
            <person name="Winkler M.E."/>
        </authorList>
    </citation>
    <scope>NUCLEOTIDE SEQUENCE</scope>
</reference>
<proteinExistence type="predicted"/>
<gene>
    <name evidence="1" type="ORF">METZ01_LOCUS338801</name>
</gene>